<evidence type="ECO:0000313" key="3">
    <source>
        <dbReference type="Proteomes" id="UP000813444"/>
    </source>
</evidence>
<name>A0A8K0SIE8_9HYPO</name>
<reference evidence="2" key="1">
    <citation type="journal article" date="2021" name="Nat. Commun.">
        <title>Genetic determinants of endophytism in the Arabidopsis root mycobiome.</title>
        <authorList>
            <person name="Mesny F."/>
            <person name="Miyauchi S."/>
            <person name="Thiergart T."/>
            <person name="Pickel B."/>
            <person name="Atanasova L."/>
            <person name="Karlsson M."/>
            <person name="Huettel B."/>
            <person name="Barry K.W."/>
            <person name="Haridas S."/>
            <person name="Chen C."/>
            <person name="Bauer D."/>
            <person name="Andreopoulos W."/>
            <person name="Pangilinan J."/>
            <person name="LaButti K."/>
            <person name="Riley R."/>
            <person name="Lipzen A."/>
            <person name="Clum A."/>
            <person name="Drula E."/>
            <person name="Henrissat B."/>
            <person name="Kohler A."/>
            <person name="Grigoriev I.V."/>
            <person name="Martin F.M."/>
            <person name="Hacquard S."/>
        </authorList>
    </citation>
    <scope>NUCLEOTIDE SEQUENCE</scope>
    <source>
        <strain evidence="2">MPI-CAGE-CH-0235</strain>
    </source>
</reference>
<proteinExistence type="predicted"/>
<dbReference type="AlphaFoldDB" id="A0A8K0SIE8"/>
<gene>
    <name evidence="2" type="ORF">B0I35DRAFT_463864</name>
</gene>
<feature type="transmembrane region" description="Helical" evidence="1">
    <location>
        <begin position="21"/>
        <end position="38"/>
    </location>
</feature>
<protein>
    <submittedName>
        <fullName evidence="2">Uncharacterized protein</fullName>
    </submittedName>
</protein>
<keyword evidence="3" id="KW-1185">Reference proteome</keyword>
<keyword evidence="1" id="KW-1133">Transmembrane helix</keyword>
<dbReference type="EMBL" id="JAGPNK010000014">
    <property type="protein sequence ID" value="KAH7308991.1"/>
    <property type="molecule type" value="Genomic_DNA"/>
</dbReference>
<dbReference type="OrthoDB" id="4589263at2759"/>
<organism evidence="2 3">
    <name type="scientific">Stachybotrys elegans</name>
    <dbReference type="NCBI Taxonomy" id="80388"/>
    <lineage>
        <taxon>Eukaryota</taxon>
        <taxon>Fungi</taxon>
        <taxon>Dikarya</taxon>
        <taxon>Ascomycota</taxon>
        <taxon>Pezizomycotina</taxon>
        <taxon>Sordariomycetes</taxon>
        <taxon>Hypocreomycetidae</taxon>
        <taxon>Hypocreales</taxon>
        <taxon>Stachybotryaceae</taxon>
        <taxon>Stachybotrys</taxon>
    </lineage>
</organism>
<keyword evidence="1" id="KW-0812">Transmembrane</keyword>
<sequence>MPLIVLRCASAKAFRNRLPDASIALSVSGSMALAPGVAVQASAALWRASLIMAATICIVLTFLARNSTDKFSRFGVPGLVHYWDPTAEPYRRVVKVANVGPWHNQEDVVSHMWNAILSHYFPSTAAPGLPFQWIVGREPSRGPAAPVSERIKVTMSVLAPGPSGTLANDVERDYIWVECKAPSRDEPFEWKGAFDEAARRLDVAYRDREMFVIVAIGLKYIKLYWDGPRKLPLPGCKILGWRADRWALDDRFKAPVGLLRLSPYVNQATGDIDTSRALSLDFWTRGGPDGRPLNHGACTNLELFFQDIRTMIKLPGVNPTQF</sequence>
<feature type="transmembrane region" description="Helical" evidence="1">
    <location>
        <begin position="44"/>
        <end position="64"/>
    </location>
</feature>
<evidence type="ECO:0000256" key="1">
    <source>
        <dbReference type="SAM" id="Phobius"/>
    </source>
</evidence>
<dbReference type="Proteomes" id="UP000813444">
    <property type="component" value="Unassembled WGS sequence"/>
</dbReference>
<keyword evidence="1" id="KW-0472">Membrane</keyword>
<comment type="caution">
    <text evidence="2">The sequence shown here is derived from an EMBL/GenBank/DDBJ whole genome shotgun (WGS) entry which is preliminary data.</text>
</comment>
<evidence type="ECO:0000313" key="2">
    <source>
        <dbReference type="EMBL" id="KAH7308991.1"/>
    </source>
</evidence>
<accession>A0A8K0SIE8</accession>